<dbReference type="RefSeq" id="WP_012786110.1">
    <property type="nucleotide sequence ID" value="NC_013131.1"/>
</dbReference>
<sequence>MTPVIHGDWSDSDADIPALARMRRYTTGTVVVLVAGYVLLVAGGSRSLWSLVATLGIGALVCWQCLYWERGAPKALAAVTVSASYVLLWLILGTHGSPIGGVGFALSAGLVVTTPPFTKWPWTALAIGLGVLPALVFGAERGNVIGAGVMMASSVALFRVNRFGFGLFLDVDQARRATAELAVMRERYRFAADLHDIQGQALHVSRLKLRLADKLLAEDPAVARTHLREAEQLIADAIAETRRLAYGQRTLTFAGELANSESLIRAAGISFEVAGAAPVGHRLDELFGLVVREATTNLLRHAQAEHVAITLRPDSVRIVNDGAEEATRTLSGLARLGERFAAAGGVLVTSQEGRTFTTWARDAASDAAPDASAAPNASEAPKVSNPRGPRA</sequence>
<feature type="transmembrane region" description="Helical" evidence="5">
    <location>
        <begin position="98"/>
        <end position="115"/>
    </location>
</feature>
<dbReference type="Gene3D" id="6.10.250.2870">
    <property type="match status" value="1"/>
</dbReference>
<name>C7QEC5_CATAD</name>
<protein>
    <submittedName>
        <fullName evidence="7">Histidine kinase dimerisation and phosphoacceptor region</fullName>
    </submittedName>
</protein>
<evidence type="ECO:0000256" key="3">
    <source>
        <dbReference type="ARBA" id="ARBA00023012"/>
    </source>
</evidence>
<dbReference type="PANTHER" id="PTHR24421">
    <property type="entry name" value="NITRATE/NITRITE SENSOR PROTEIN NARX-RELATED"/>
    <property type="match status" value="1"/>
</dbReference>
<dbReference type="eggNOG" id="COG4585">
    <property type="taxonomic scope" value="Bacteria"/>
</dbReference>
<evidence type="ECO:0000256" key="4">
    <source>
        <dbReference type="SAM" id="MobiDB-lite"/>
    </source>
</evidence>
<dbReference type="STRING" id="479433.Caci_1896"/>
<feature type="transmembrane region" description="Helical" evidence="5">
    <location>
        <begin position="48"/>
        <end position="68"/>
    </location>
</feature>
<dbReference type="InterPro" id="IPR011712">
    <property type="entry name" value="Sig_transdc_His_kin_sub3_dim/P"/>
</dbReference>
<dbReference type="InParanoid" id="C7QEC5"/>
<dbReference type="InterPro" id="IPR050482">
    <property type="entry name" value="Sensor_HK_TwoCompSys"/>
</dbReference>
<keyword evidence="1" id="KW-0808">Transferase</keyword>
<evidence type="ECO:0000259" key="6">
    <source>
        <dbReference type="Pfam" id="PF07730"/>
    </source>
</evidence>
<dbReference type="KEGG" id="cai:Caci_1896"/>
<keyword evidence="3" id="KW-0902">Two-component regulatory system</keyword>
<dbReference type="GO" id="GO:0016020">
    <property type="term" value="C:membrane"/>
    <property type="evidence" value="ECO:0007669"/>
    <property type="project" value="InterPro"/>
</dbReference>
<evidence type="ECO:0000256" key="1">
    <source>
        <dbReference type="ARBA" id="ARBA00022679"/>
    </source>
</evidence>
<keyword evidence="5" id="KW-0812">Transmembrane</keyword>
<evidence type="ECO:0000313" key="7">
    <source>
        <dbReference type="EMBL" id="ACU70816.1"/>
    </source>
</evidence>
<reference evidence="7 8" key="1">
    <citation type="journal article" date="2009" name="Stand. Genomic Sci.">
        <title>Complete genome sequence of Catenulispora acidiphila type strain (ID 139908).</title>
        <authorList>
            <person name="Copeland A."/>
            <person name="Lapidus A."/>
            <person name="Glavina Del Rio T."/>
            <person name="Nolan M."/>
            <person name="Lucas S."/>
            <person name="Chen F."/>
            <person name="Tice H."/>
            <person name="Cheng J.F."/>
            <person name="Bruce D."/>
            <person name="Goodwin L."/>
            <person name="Pitluck S."/>
            <person name="Mikhailova N."/>
            <person name="Pati A."/>
            <person name="Ivanova N."/>
            <person name="Mavromatis K."/>
            <person name="Chen A."/>
            <person name="Palaniappan K."/>
            <person name="Chain P."/>
            <person name="Land M."/>
            <person name="Hauser L."/>
            <person name="Chang Y.J."/>
            <person name="Jeffries C.D."/>
            <person name="Chertkov O."/>
            <person name="Brettin T."/>
            <person name="Detter J.C."/>
            <person name="Han C."/>
            <person name="Ali Z."/>
            <person name="Tindall B.J."/>
            <person name="Goker M."/>
            <person name="Bristow J."/>
            <person name="Eisen J.A."/>
            <person name="Markowitz V."/>
            <person name="Hugenholtz P."/>
            <person name="Kyrpides N.C."/>
            <person name="Klenk H.P."/>
        </authorList>
    </citation>
    <scope>NUCLEOTIDE SEQUENCE [LARGE SCALE GENOMIC DNA]</scope>
    <source>
        <strain evidence="8">DSM 44928 / JCM 14897 / NBRC 102108 / NRRL B-24433 / ID139908</strain>
    </source>
</reference>
<evidence type="ECO:0000256" key="2">
    <source>
        <dbReference type="ARBA" id="ARBA00022777"/>
    </source>
</evidence>
<feature type="domain" description="Signal transduction histidine kinase subgroup 3 dimerisation and phosphoacceptor" evidence="6">
    <location>
        <begin position="186"/>
        <end position="249"/>
    </location>
</feature>
<proteinExistence type="predicted"/>
<dbReference type="AlphaFoldDB" id="C7QEC5"/>
<dbReference type="Pfam" id="PF07730">
    <property type="entry name" value="HisKA_3"/>
    <property type="match status" value="1"/>
</dbReference>
<evidence type="ECO:0000256" key="5">
    <source>
        <dbReference type="SAM" id="Phobius"/>
    </source>
</evidence>
<accession>C7QEC5</accession>
<dbReference type="HOGENOM" id="CLU_000445_20_8_11"/>
<organism evidence="7 8">
    <name type="scientific">Catenulispora acidiphila (strain DSM 44928 / JCM 14897 / NBRC 102108 / NRRL B-24433 / ID139908)</name>
    <dbReference type="NCBI Taxonomy" id="479433"/>
    <lineage>
        <taxon>Bacteria</taxon>
        <taxon>Bacillati</taxon>
        <taxon>Actinomycetota</taxon>
        <taxon>Actinomycetes</taxon>
        <taxon>Catenulisporales</taxon>
        <taxon>Catenulisporaceae</taxon>
        <taxon>Catenulispora</taxon>
    </lineage>
</organism>
<dbReference type="Proteomes" id="UP000000851">
    <property type="component" value="Chromosome"/>
</dbReference>
<feature type="transmembrane region" description="Helical" evidence="5">
    <location>
        <begin position="145"/>
        <end position="169"/>
    </location>
</feature>
<keyword evidence="5" id="KW-0472">Membrane</keyword>
<dbReference type="GO" id="GO:0000155">
    <property type="term" value="F:phosphorelay sensor kinase activity"/>
    <property type="evidence" value="ECO:0007669"/>
    <property type="project" value="InterPro"/>
</dbReference>
<evidence type="ECO:0000313" key="8">
    <source>
        <dbReference type="Proteomes" id="UP000000851"/>
    </source>
</evidence>
<keyword evidence="2 7" id="KW-0418">Kinase</keyword>
<dbReference type="GO" id="GO:0046983">
    <property type="term" value="F:protein dimerization activity"/>
    <property type="evidence" value="ECO:0007669"/>
    <property type="project" value="InterPro"/>
</dbReference>
<feature type="region of interest" description="Disordered" evidence="4">
    <location>
        <begin position="360"/>
        <end position="391"/>
    </location>
</feature>
<feature type="transmembrane region" description="Helical" evidence="5">
    <location>
        <begin position="122"/>
        <end position="139"/>
    </location>
</feature>
<gene>
    <name evidence="7" type="ordered locus">Caci_1896</name>
</gene>
<keyword evidence="5" id="KW-1133">Transmembrane helix</keyword>
<dbReference type="PANTHER" id="PTHR24421:SF63">
    <property type="entry name" value="SENSOR HISTIDINE KINASE DESK"/>
    <property type="match status" value="1"/>
</dbReference>
<keyword evidence="8" id="KW-1185">Reference proteome</keyword>
<dbReference type="EMBL" id="CP001700">
    <property type="protein sequence ID" value="ACU70816.1"/>
    <property type="molecule type" value="Genomic_DNA"/>
</dbReference>
<feature type="compositionally biased region" description="Low complexity" evidence="4">
    <location>
        <begin position="360"/>
        <end position="381"/>
    </location>
</feature>
<feature type="transmembrane region" description="Helical" evidence="5">
    <location>
        <begin position="25"/>
        <end position="42"/>
    </location>
</feature>